<organism evidence="7 8">
    <name type="scientific">Sulfuricella denitrificans (strain DSM 22764 / NBRC 105220 / skB26)</name>
    <dbReference type="NCBI Taxonomy" id="1163617"/>
    <lineage>
        <taxon>Bacteria</taxon>
        <taxon>Pseudomonadati</taxon>
        <taxon>Pseudomonadota</taxon>
        <taxon>Betaproteobacteria</taxon>
        <taxon>Nitrosomonadales</taxon>
        <taxon>Sulfuricellaceae</taxon>
        <taxon>Sulfuricella</taxon>
    </lineage>
</organism>
<dbReference type="GO" id="GO:0015288">
    <property type="term" value="F:porin activity"/>
    <property type="evidence" value="ECO:0007669"/>
    <property type="project" value="TreeGrafter"/>
</dbReference>
<keyword evidence="8" id="KW-1185">Reference proteome</keyword>
<accession>S6ALZ9</accession>
<dbReference type="SUPFAM" id="SSF56954">
    <property type="entry name" value="Outer membrane efflux proteins (OEP)"/>
    <property type="match status" value="1"/>
</dbReference>
<dbReference type="RefSeq" id="WP_009204917.1">
    <property type="nucleotide sequence ID" value="NC_022357.1"/>
</dbReference>
<dbReference type="Proteomes" id="UP000015559">
    <property type="component" value="Chromosome"/>
</dbReference>
<sequence length="422" mass="46259">MNRMLLFIMLSVPLPTMAAETLVNYPDLPSPAAVEAAIRSSPDVLSAQAGIKVGEAVRQRLQAGEHEVIMRVMGQRRSINPSERYREWDIGLERAIRLPGKAALDGKMGNVEVERSHTLYGDALHETGRVLLKAWFSWNRERSQSQQWANQVELLKKQAGIVAKRVRAGDAPRLEIDLAEAAVAQAESTLYQARLREQVAANELGQRFPAISLPASVPASAPVPLQQGLEYWQEEILRHNHELGVARSEASLGRLHSERSSADKLPDPTVGLRFGGERDSAEHIVGLHVSFPFPGGARSARADEGRAMAEMAAQREAAILRKVTAESVNSFAAAQAAYGGWQSAQSVAEKMRGNAELMARAYSLGEMGLPEVLTARRQALEANLAAALARLDAAETRYRLLLDAHQLWPLDADEEDEGHAHY</sequence>
<dbReference type="EMBL" id="AP013066">
    <property type="protein sequence ID" value="BAN35724.1"/>
    <property type="molecule type" value="Genomic_DNA"/>
</dbReference>
<dbReference type="KEGG" id="sdr:SCD_n01913"/>
<dbReference type="OrthoDB" id="7616984at2"/>
<keyword evidence="5" id="KW-0998">Cell outer membrane</keyword>
<feature type="chain" id="PRO_5004535687" evidence="6">
    <location>
        <begin position="19"/>
        <end position="422"/>
    </location>
</feature>
<gene>
    <name evidence="7" type="ORF">SCD_n01913</name>
</gene>
<comment type="subcellular location">
    <subcellularLocation>
        <location evidence="1">Cell outer membrane</location>
    </subcellularLocation>
</comment>
<evidence type="ECO:0000313" key="8">
    <source>
        <dbReference type="Proteomes" id="UP000015559"/>
    </source>
</evidence>
<keyword evidence="4" id="KW-0472">Membrane</keyword>
<dbReference type="HOGENOM" id="CLU_055090_0_0_4"/>
<evidence type="ECO:0000256" key="6">
    <source>
        <dbReference type="SAM" id="SignalP"/>
    </source>
</evidence>
<dbReference type="AlphaFoldDB" id="S6ALZ9"/>
<keyword evidence="2" id="KW-1134">Transmembrane beta strand</keyword>
<evidence type="ECO:0000256" key="5">
    <source>
        <dbReference type="ARBA" id="ARBA00023237"/>
    </source>
</evidence>
<evidence type="ECO:0000256" key="1">
    <source>
        <dbReference type="ARBA" id="ARBA00004442"/>
    </source>
</evidence>
<dbReference type="Gene3D" id="1.20.1600.10">
    <property type="entry name" value="Outer membrane efflux proteins (OEP)"/>
    <property type="match status" value="1"/>
</dbReference>
<keyword evidence="6" id="KW-0732">Signal</keyword>
<dbReference type="PANTHER" id="PTHR30026">
    <property type="entry name" value="OUTER MEMBRANE PROTEIN TOLC"/>
    <property type="match status" value="1"/>
</dbReference>
<dbReference type="GO" id="GO:0009279">
    <property type="term" value="C:cell outer membrane"/>
    <property type="evidence" value="ECO:0007669"/>
    <property type="project" value="UniProtKB-SubCell"/>
</dbReference>
<feature type="signal peptide" evidence="6">
    <location>
        <begin position="1"/>
        <end position="18"/>
    </location>
</feature>
<evidence type="ECO:0000256" key="3">
    <source>
        <dbReference type="ARBA" id="ARBA00022692"/>
    </source>
</evidence>
<evidence type="ECO:0000256" key="2">
    <source>
        <dbReference type="ARBA" id="ARBA00022452"/>
    </source>
</evidence>
<proteinExistence type="predicted"/>
<name>S6ALZ9_SULDS</name>
<evidence type="ECO:0000256" key="4">
    <source>
        <dbReference type="ARBA" id="ARBA00023136"/>
    </source>
</evidence>
<protein>
    <submittedName>
        <fullName evidence="7">Outer membrane efflux protein</fullName>
    </submittedName>
</protein>
<dbReference type="GO" id="GO:1990281">
    <property type="term" value="C:efflux pump complex"/>
    <property type="evidence" value="ECO:0007669"/>
    <property type="project" value="TreeGrafter"/>
</dbReference>
<reference evidence="7 8" key="1">
    <citation type="journal article" date="2012" name="Appl. Environ. Microbiol.">
        <title>Draft genome sequence of a psychrotolerant sulfur-oxidizing bacterium, Sulfuricella denitrificans skB26, and proteomic insights into cold adaptation.</title>
        <authorList>
            <person name="Watanabe T."/>
            <person name="Kojima H."/>
            <person name="Fukui M."/>
        </authorList>
    </citation>
    <scope>NUCLEOTIDE SEQUENCE [LARGE SCALE GENOMIC DNA]</scope>
    <source>
        <strain evidence="8">skB26</strain>
    </source>
</reference>
<keyword evidence="3" id="KW-0812">Transmembrane</keyword>
<dbReference type="STRING" id="1163617.SCD_n01913"/>
<dbReference type="PANTHER" id="PTHR30026:SF20">
    <property type="entry name" value="OUTER MEMBRANE PROTEIN TOLC"/>
    <property type="match status" value="1"/>
</dbReference>
<dbReference type="eggNOG" id="COG1538">
    <property type="taxonomic scope" value="Bacteria"/>
</dbReference>
<dbReference type="InterPro" id="IPR051906">
    <property type="entry name" value="TolC-like"/>
</dbReference>
<evidence type="ECO:0000313" key="7">
    <source>
        <dbReference type="EMBL" id="BAN35724.1"/>
    </source>
</evidence>
<dbReference type="GO" id="GO:0015562">
    <property type="term" value="F:efflux transmembrane transporter activity"/>
    <property type="evidence" value="ECO:0007669"/>
    <property type="project" value="InterPro"/>
</dbReference>